<feature type="non-terminal residue" evidence="1">
    <location>
        <position position="1"/>
    </location>
</feature>
<keyword evidence="2" id="KW-1185">Reference proteome</keyword>
<sequence>DSFFFDGCHCAVWPPRSPRLSQDVLITASNLSNQDKRTNTLRHLNLQPAKT</sequence>
<dbReference type="EMBL" id="QNUK01000025">
    <property type="protein sequence ID" value="KAF5907028.1"/>
    <property type="molecule type" value="Genomic_DNA"/>
</dbReference>
<evidence type="ECO:0000313" key="1">
    <source>
        <dbReference type="EMBL" id="KAF5907028.1"/>
    </source>
</evidence>
<feature type="non-terminal residue" evidence="1">
    <location>
        <position position="51"/>
    </location>
</feature>
<dbReference type="Proteomes" id="UP000727407">
    <property type="component" value="Unassembled WGS sequence"/>
</dbReference>
<organism evidence="1 2">
    <name type="scientific">Clarias magur</name>
    <name type="common">Asian catfish</name>
    <name type="synonym">Macropteronotus magur</name>
    <dbReference type="NCBI Taxonomy" id="1594786"/>
    <lineage>
        <taxon>Eukaryota</taxon>
        <taxon>Metazoa</taxon>
        <taxon>Chordata</taxon>
        <taxon>Craniata</taxon>
        <taxon>Vertebrata</taxon>
        <taxon>Euteleostomi</taxon>
        <taxon>Actinopterygii</taxon>
        <taxon>Neopterygii</taxon>
        <taxon>Teleostei</taxon>
        <taxon>Ostariophysi</taxon>
        <taxon>Siluriformes</taxon>
        <taxon>Clariidae</taxon>
        <taxon>Clarias</taxon>
    </lineage>
</organism>
<name>A0A8J4UFF7_CLAMG</name>
<gene>
    <name evidence="1" type="primary">mms19</name>
    <name evidence="1" type="ORF">DAT39_003124</name>
</gene>
<comment type="caution">
    <text evidence="1">The sequence shown here is derived from an EMBL/GenBank/DDBJ whole genome shotgun (WGS) entry which is preliminary data.</text>
</comment>
<evidence type="ECO:0000313" key="2">
    <source>
        <dbReference type="Proteomes" id="UP000727407"/>
    </source>
</evidence>
<proteinExistence type="predicted"/>
<protein>
    <submittedName>
        <fullName evidence="1">MMS19 nucleotide excision repair protein</fullName>
    </submittedName>
</protein>
<accession>A0A8J4UFF7</accession>
<reference evidence="1" key="1">
    <citation type="submission" date="2020-07" db="EMBL/GenBank/DDBJ databases">
        <title>Clarias magur genome sequencing, assembly and annotation.</title>
        <authorList>
            <person name="Kushwaha B."/>
            <person name="Kumar R."/>
            <person name="Das P."/>
            <person name="Joshi C.G."/>
            <person name="Kumar D."/>
            <person name="Nagpure N.S."/>
            <person name="Pandey M."/>
            <person name="Agarwal S."/>
            <person name="Srivastava S."/>
            <person name="Singh M."/>
            <person name="Sahoo L."/>
            <person name="Jayasankar P."/>
            <person name="Meher P.K."/>
            <person name="Koringa P.G."/>
            <person name="Iquebal M.A."/>
            <person name="Das S.P."/>
            <person name="Bit A."/>
            <person name="Patnaik S."/>
            <person name="Patel N."/>
            <person name="Shah T.M."/>
            <person name="Hinsu A."/>
            <person name="Jena J.K."/>
        </authorList>
    </citation>
    <scope>NUCLEOTIDE SEQUENCE</scope>
    <source>
        <strain evidence="1">CIFAMagur01</strain>
        <tissue evidence="1">Testis</tissue>
    </source>
</reference>
<dbReference type="AlphaFoldDB" id="A0A8J4UFF7"/>